<dbReference type="AlphaFoldDB" id="A0A811SGT3"/>
<dbReference type="OrthoDB" id="547145at2759"/>
<dbReference type="Gene3D" id="3.30.9.10">
    <property type="entry name" value="D-Amino Acid Oxidase, subunit A, domain 2"/>
    <property type="match status" value="2"/>
</dbReference>
<evidence type="ECO:0000313" key="4">
    <source>
        <dbReference type="Proteomes" id="UP000604825"/>
    </source>
</evidence>
<dbReference type="InterPro" id="IPR036188">
    <property type="entry name" value="FAD/NAD-bd_sf"/>
</dbReference>
<organism evidence="3 4">
    <name type="scientific">Miscanthus lutarioriparius</name>
    <dbReference type="NCBI Taxonomy" id="422564"/>
    <lineage>
        <taxon>Eukaryota</taxon>
        <taxon>Viridiplantae</taxon>
        <taxon>Streptophyta</taxon>
        <taxon>Embryophyta</taxon>
        <taxon>Tracheophyta</taxon>
        <taxon>Spermatophyta</taxon>
        <taxon>Magnoliopsida</taxon>
        <taxon>Liliopsida</taxon>
        <taxon>Poales</taxon>
        <taxon>Poaceae</taxon>
        <taxon>PACMAD clade</taxon>
        <taxon>Panicoideae</taxon>
        <taxon>Andropogonodae</taxon>
        <taxon>Andropogoneae</taxon>
        <taxon>Saccharinae</taxon>
        <taxon>Miscanthus</taxon>
    </lineage>
</organism>
<feature type="region of interest" description="Disordered" evidence="1">
    <location>
        <begin position="382"/>
        <end position="491"/>
    </location>
</feature>
<feature type="compositionally biased region" description="Basic residues" evidence="1">
    <location>
        <begin position="408"/>
        <end position="425"/>
    </location>
</feature>
<gene>
    <name evidence="3" type="ORF">NCGR_LOCUS64133</name>
</gene>
<protein>
    <recommendedName>
        <fullName evidence="2">FAD dependent oxidoreductase domain-containing protein</fullName>
    </recommendedName>
</protein>
<feature type="region of interest" description="Disordered" evidence="1">
    <location>
        <begin position="285"/>
        <end position="364"/>
    </location>
</feature>
<accession>A0A811SGT3</accession>
<dbReference type="Proteomes" id="UP000604825">
    <property type="component" value="Unassembled WGS sequence"/>
</dbReference>
<feature type="domain" description="FAD dependent oxidoreductase" evidence="2">
    <location>
        <begin position="645"/>
        <end position="817"/>
    </location>
</feature>
<evidence type="ECO:0000259" key="2">
    <source>
        <dbReference type="Pfam" id="PF01266"/>
    </source>
</evidence>
<feature type="domain" description="FAD dependent oxidoreductase" evidence="2">
    <location>
        <begin position="494"/>
        <end position="563"/>
    </location>
</feature>
<name>A0A811SGT3_9POAL</name>
<dbReference type="InterPro" id="IPR006076">
    <property type="entry name" value="FAD-dep_OxRdtase"/>
</dbReference>
<dbReference type="PANTHER" id="PTHR46993:SF13">
    <property type="entry name" value="TRF-LIKE 5"/>
    <property type="match status" value="1"/>
</dbReference>
<feature type="compositionally biased region" description="Low complexity" evidence="1">
    <location>
        <begin position="451"/>
        <end position="475"/>
    </location>
</feature>
<sequence length="909" mass="97858">MPRLTPVDARLILDHVLGDPSVPAAAVDKLLAALPFPSDPTPRLRRAVLLRRLAADPVSESSLDTLQLLASLPAPASPIAAAHIAVAAFIAASASDFDATARAIFARPDGRARLAVDEGGSPALASDEVIATVDQFEAAVGNSFSQTVLRGLWGDRSATEERVRELLAAEWAAIGPSLLVVAAERIVGDGAVETWRAADEATRVKLRILAGEENTREVLGKLEEPTSSANPISTPAVEKAIDALKTSCADLHSVVEDPLPAAKAVADEVLAARLEKGVSLNAEEVRGQPTTCGTAGPSAPNYKDKGPSTGKPHNLMDWNPTTRTFQWEESPGPESSESSLRRPHLPSPRRAPVSPLPPLENKNRRRRARKWCLLEEETLRQGVEHTGKSNQSVKGILRAESAPGPPNPRHHPRRKKENPHPHRSSLHNGSRKPGTAAGSFLVKPGAPDAMLPPLSSAPSRLLPRRTVASATASSPSPSPSPSPAGGHGRRPLRYAVLGAGFAGLSVAWHLLKHSPRDSRVSVDIYDENGVGEGASGVSGGLLHPYSPKVKLLWRGAEFWKERMDLLRSAEQANGTTGSDTTNQDDNLIWRRGIVRPPTTEKAADILLEALFSACQNLADEASSLHSEQKEFKLYKQHVDNLHHLAGNYDSVIICLGAKAHSLPELANKLPLRTCRGVIAEFQLPSNTVEEYGSQSPSILSDAWLAFQGPRTVSIGSTWQWKSENDSSTVSDEESLTAMEELLPKASGVYPRINKWDFVRARAGIRAMPPLTANGSLPLLGCLDDLLGKKSNCTFWLVDGLGARGLLYHGLVGKLTAKAVISCDENIIPSEFTCGNMPDLVSKELCRACMFLLVNSNGSAEAWLRCKSLSVLGNNWVSGAELNRHFCKPLKGYEFCMSRVFRSVKYSGIH</sequence>
<dbReference type="EMBL" id="CAJGYO010000019">
    <property type="protein sequence ID" value="CAD6340035.1"/>
    <property type="molecule type" value="Genomic_DNA"/>
</dbReference>
<dbReference type="Pfam" id="PF01266">
    <property type="entry name" value="DAO"/>
    <property type="match status" value="2"/>
</dbReference>
<proteinExistence type="predicted"/>
<dbReference type="Gene3D" id="3.50.50.60">
    <property type="entry name" value="FAD/NAD(P)-binding domain"/>
    <property type="match status" value="2"/>
</dbReference>
<feature type="compositionally biased region" description="Low complexity" evidence="1">
    <location>
        <begin position="328"/>
        <end position="338"/>
    </location>
</feature>
<reference evidence="3" key="1">
    <citation type="submission" date="2020-10" db="EMBL/GenBank/DDBJ databases">
        <authorList>
            <person name="Han B."/>
            <person name="Lu T."/>
            <person name="Zhao Q."/>
            <person name="Huang X."/>
            <person name="Zhao Y."/>
        </authorList>
    </citation>
    <scope>NUCLEOTIDE SEQUENCE</scope>
</reference>
<keyword evidence="4" id="KW-1185">Reference proteome</keyword>
<comment type="caution">
    <text evidence="3">The sequence shown here is derived from an EMBL/GenBank/DDBJ whole genome shotgun (WGS) entry which is preliminary data.</text>
</comment>
<dbReference type="PANTHER" id="PTHR46993">
    <property type="entry name" value="MYB TRANSCRIPTION FACTOR"/>
    <property type="match status" value="1"/>
</dbReference>
<dbReference type="SUPFAM" id="SSF51971">
    <property type="entry name" value="Nucleotide-binding domain"/>
    <property type="match status" value="1"/>
</dbReference>
<evidence type="ECO:0000313" key="3">
    <source>
        <dbReference type="EMBL" id="CAD6340035.1"/>
    </source>
</evidence>
<evidence type="ECO:0000256" key="1">
    <source>
        <dbReference type="SAM" id="MobiDB-lite"/>
    </source>
</evidence>